<comment type="caution">
    <text evidence="2">The sequence shown here is derived from an EMBL/GenBank/DDBJ whole genome shotgun (WGS) entry which is preliminary data.</text>
</comment>
<accession>A0AAD9SJY5</accession>
<sequence length="413" mass="48361">METKNATGNNKPATEAWLICTKEEAKPYKKYKVLFGERKFARDFPTQKQTLSFCDDLPAEIHLQVYKHLFKVPDNFFELWAPKQWAEKGSRAKNSALTYATQKRGLRMMRVCKKIGDEVREFFYGGNNFRFSYVNGFQVMAAFMHTIRSANCSFLKHITVQIPNRAYGYSQDLSSKTGWKNFEQLMARRGMRLLRYGFRARYEEQGRVLGEYNYDRAVYKCFRQLRNMPDLKLLEITFPWDYEFIKSSYCPFSDDKLTTHCPCSIEDVQAMDPKTRIWHTIEEHSSDRAYWALLADLAENSASKELTIALVIQYEMTSYDMANRISNGWPQDIVHMRQGRWLAAYASVMGYEFGHSRWERDEKQRGTYNVRYDEDPTLSVLPKSQEEDSLLEPPELPESQEEDSLPESAQLPA</sequence>
<dbReference type="AlphaFoldDB" id="A0AAD9SJY5"/>
<dbReference type="PANTHER" id="PTHR42085:SF2">
    <property type="entry name" value="F-BOX DOMAIN-CONTAINING PROTEIN"/>
    <property type="match status" value="1"/>
</dbReference>
<proteinExistence type="predicted"/>
<evidence type="ECO:0000256" key="1">
    <source>
        <dbReference type="SAM" id="MobiDB-lite"/>
    </source>
</evidence>
<protein>
    <submittedName>
        <fullName evidence="2">Uncharacterized protein</fullName>
    </submittedName>
</protein>
<reference evidence="2" key="1">
    <citation type="submission" date="2023-06" db="EMBL/GenBank/DDBJ databases">
        <authorList>
            <person name="Noh H."/>
        </authorList>
    </citation>
    <scope>NUCLEOTIDE SEQUENCE</scope>
    <source>
        <strain evidence="2">DUCC20226</strain>
    </source>
</reference>
<dbReference type="PANTHER" id="PTHR42085">
    <property type="entry name" value="F-BOX DOMAIN-CONTAINING PROTEIN"/>
    <property type="match status" value="1"/>
</dbReference>
<feature type="region of interest" description="Disordered" evidence="1">
    <location>
        <begin position="369"/>
        <end position="413"/>
    </location>
</feature>
<evidence type="ECO:0000313" key="2">
    <source>
        <dbReference type="EMBL" id="KAK2610308.1"/>
    </source>
</evidence>
<evidence type="ECO:0000313" key="3">
    <source>
        <dbReference type="Proteomes" id="UP001265746"/>
    </source>
</evidence>
<organism evidence="2 3">
    <name type="scientific">Phomopsis amygdali</name>
    <name type="common">Fusicoccum amygdali</name>
    <dbReference type="NCBI Taxonomy" id="1214568"/>
    <lineage>
        <taxon>Eukaryota</taxon>
        <taxon>Fungi</taxon>
        <taxon>Dikarya</taxon>
        <taxon>Ascomycota</taxon>
        <taxon>Pezizomycotina</taxon>
        <taxon>Sordariomycetes</taxon>
        <taxon>Sordariomycetidae</taxon>
        <taxon>Diaporthales</taxon>
        <taxon>Diaporthaceae</taxon>
        <taxon>Diaporthe</taxon>
    </lineage>
</organism>
<gene>
    <name evidence="2" type="ORF">N8I77_003753</name>
</gene>
<keyword evidence="3" id="KW-1185">Reference proteome</keyword>
<dbReference type="InterPro" id="IPR038883">
    <property type="entry name" value="AN11006-like"/>
</dbReference>
<dbReference type="Proteomes" id="UP001265746">
    <property type="component" value="Unassembled WGS sequence"/>
</dbReference>
<dbReference type="EMBL" id="JAUJFL010000002">
    <property type="protein sequence ID" value="KAK2610308.1"/>
    <property type="molecule type" value="Genomic_DNA"/>
</dbReference>
<name>A0AAD9SJY5_PHOAM</name>